<dbReference type="GO" id="GO:0008962">
    <property type="term" value="F:phosphatidylglycerophosphatase activity"/>
    <property type="evidence" value="ECO:0007669"/>
    <property type="project" value="InterPro"/>
</dbReference>
<keyword evidence="4" id="KW-1185">Reference proteome</keyword>
<dbReference type="PIRSF" id="PIRSF019587">
    <property type="entry name" value="PGPase"/>
    <property type="match status" value="1"/>
</dbReference>
<dbReference type="SUPFAM" id="SSF101307">
    <property type="entry name" value="YutG-like"/>
    <property type="match status" value="1"/>
</dbReference>
<dbReference type="KEGG" id="pnp:IJ22_10600"/>
<evidence type="ECO:0000256" key="1">
    <source>
        <dbReference type="SAM" id="MobiDB-lite"/>
    </source>
</evidence>
<evidence type="ECO:0000313" key="4">
    <source>
        <dbReference type="Proteomes" id="UP000061660"/>
    </source>
</evidence>
<dbReference type="RefSeq" id="WP_062407750.1">
    <property type="nucleotide sequence ID" value="NZ_CP013652.1"/>
</dbReference>
<dbReference type="InterPro" id="IPR026038">
    <property type="entry name" value="Put_PGPase"/>
</dbReference>
<dbReference type="STRING" id="162209.IJ22_10600"/>
<dbReference type="GO" id="GO:0006629">
    <property type="term" value="P:lipid metabolic process"/>
    <property type="evidence" value="ECO:0007669"/>
    <property type="project" value="InterPro"/>
</dbReference>
<proteinExistence type="predicted"/>
<sequence>MRRQVHSKEVKAAVYQKLEERGVTIEDIALIVREIQLSYDPGLTLQTCIESVHAVLQKRELQHAVLVGIELDVLAEKGLLSEPLLSIILSDDGLFGCDETLAIGSVFGYGSIAFTTFGHLDKHKVGIIRNLDIKAGFGVHTFLDDLVASIAASASSRIAHHKRDDDEREMVVHDPGTDSEEQVS</sequence>
<dbReference type="PATRIC" id="fig|162209.4.peg.1130"/>
<feature type="compositionally biased region" description="Basic and acidic residues" evidence="1">
    <location>
        <begin position="162"/>
        <end position="176"/>
    </location>
</feature>
<organism evidence="3 4">
    <name type="scientific">Paenibacillus naphthalenovorans</name>
    <dbReference type="NCBI Taxonomy" id="162209"/>
    <lineage>
        <taxon>Bacteria</taxon>
        <taxon>Bacillati</taxon>
        <taxon>Bacillota</taxon>
        <taxon>Bacilli</taxon>
        <taxon>Bacillales</taxon>
        <taxon>Paenibacillaceae</taxon>
        <taxon>Paenibacillus</taxon>
    </lineage>
</organism>
<feature type="region of interest" description="Disordered" evidence="1">
    <location>
        <begin position="160"/>
        <end position="184"/>
    </location>
</feature>
<dbReference type="EMBL" id="CP013652">
    <property type="protein sequence ID" value="ALS21442.1"/>
    <property type="molecule type" value="Genomic_DNA"/>
</dbReference>
<dbReference type="Proteomes" id="UP000061660">
    <property type="component" value="Chromosome"/>
</dbReference>
<reference evidence="4" key="1">
    <citation type="submission" date="2015-12" db="EMBL/GenBank/DDBJ databases">
        <title>Complete genome sequences of two moderately thermophilic Paenibacillus species.</title>
        <authorList>
            <person name="Butler R.III."/>
            <person name="Wang J."/>
            <person name="Stark B.C."/>
            <person name="Pombert J.-F."/>
        </authorList>
    </citation>
    <scope>NUCLEOTIDE SEQUENCE [LARGE SCALE GENOMIC DNA]</scope>
    <source>
        <strain evidence="4">32O-Y</strain>
    </source>
</reference>
<dbReference type="Gene3D" id="1.10.3760.10">
    <property type="entry name" value="PgpA-like"/>
    <property type="match status" value="1"/>
</dbReference>
<gene>
    <name evidence="3" type="ORF">IJ22_10600</name>
</gene>
<feature type="domain" description="YutG/PgpA" evidence="2">
    <location>
        <begin position="49"/>
        <end position="159"/>
    </location>
</feature>
<evidence type="ECO:0000259" key="2">
    <source>
        <dbReference type="Pfam" id="PF04608"/>
    </source>
</evidence>
<dbReference type="OrthoDB" id="9793244at2"/>
<dbReference type="InterPro" id="IPR007686">
    <property type="entry name" value="YutG/PgpA"/>
</dbReference>
<protein>
    <submittedName>
        <fullName evidence="3">Phosphatidylglycerophosphatase</fullName>
    </submittedName>
</protein>
<dbReference type="AlphaFoldDB" id="A0A0U2KXC3"/>
<accession>A0A0U2KXC3</accession>
<name>A0A0U2KXC3_9BACL</name>
<reference evidence="3 4" key="2">
    <citation type="journal article" date="2016" name="Genome Announc.">
        <title>Complete Genome Sequences of Two Interactive Moderate Thermophiles, Paenibacillus napthalenovorans 32O-Y and Paenibacillus sp. 32O-W.</title>
        <authorList>
            <person name="Butler R.R.III."/>
            <person name="Wang J."/>
            <person name="Stark B.C."/>
            <person name="Pombert J.F."/>
        </authorList>
    </citation>
    <scope>NUCLEOTIDE SEQUENCE [LARGE SCALE GENOMIC DNA]</scope>
    <source>
        <strain evidence="3 4">32O-Y</strain>
    </source>
</reference>
<dbReference type="InterPro" id="IPR036681">
    <property type="entry name" value="PgpA-like_sf"/>
</dbReference>
<evidence type="ECO:0000313" key="3">
    <source>
        <dbReference type="EMBL" id="ALS21442.1"/>
    </source>
</evidence>
<dbReference type="Pfam" id="PF04608">
    <property type="entry name" value="PgpA"/>
    <property type="match status" value="1"/>
</dbReference>